<accession>A0ABN3I5F2</accession>
<keyword evidence="2" id="KW-0456">Lyase</keyword>
<dbReference type="PANTHER" id="PTHR28004:SF8">
    <property type="entry name" value="D-SERINE DEAMINASE"/>
    <property type="match status" value="1"/>
</dbReference>
<dbReference type="SUPFAM" id="SSF51419">
    <property type="entry name" value="PLP-binding barrel"/>
    <property type="match status" value="1"/>
</dbReference>
<name>A0ABN3I5F2_9ACTN</name>
<evidence type="ECO:0000259" key="3">
    <source>
        <dbReference type="SMART" id="SM01119"/>
    </source>
</evidence>
<dbReference type="RefSeq" id="WP_344630640.1">
    <property type="nucleotide sequence ID" value="NZ_BAAATJ010000007.1"/>
</dbReference>
<evidence type="ECO:0000256" key="1">
    <source>
        <dbReference type="ARBA" id="ARBA00005323"/>
    </source>
</evidence>
<dbReference type="Proteomes" id="UP001500058">
    <property type="component" value="Unassembled WGS sequence"/>
</dbReference>
<dbReference type="Pfam" id="PF01168">
    <property type="entry name" value="Ala_racemase_N"/>
    <property type="match status" value="1"/>
</dbReference>
<protein>
    <submittedName>
        <fullName evidence="4">Amino acid deaminase</fullName>
    </submittedName>
</protein>
<dbReference type="InterPro" id="IPR042208">
    <property type="entry name" value="D-ser_dehydrat-like_sf"/>
</dbReference>
<dbReference type="EMBL" id="BAAATJ010000007">
    <property type="protein sequence ID" value="GAA2395272.1"/>
    <property type="molecule type" value="Genomic_DNA"/>
</dbReference>
<dbReference type="InterPro" id="IPR029066">
    <property type="entry name" value="PLP-binding_barrel"/>
</dbReference>
<dbReference type="InterPro" id="IPR001608">
    <property type="entry name" value="Ala_racemase_N"/>
</dbReference>
<dbReference type="InterPro" id="IPR026956">
    <property type="entry name" value="D-ser_dehydrat-like_dom"/>
</dbReference>
<dbReference type="PANTHER" id="PTHR28004">
    <property type="entry name" value="ZGC:162816-RELATED"/>
    <property type="match status" value="1"/>
</dbReference>
<dbReference type="Gene3D" id="2.40.37.20">
    <property type="entry name" value="D-serine dehydratase-like domain"/>
    <property type="match status" value="1"/>
</dbReference>
<dbReference type="InterPro" id="IPR051466">
    <property type="entry name" value="D-amino_acid_metab_enzyme"/>
</dbReference>
<evidence type="ECO:0000313" key="5">
    <source>
        <dbReference type="Proteomes" id="UP001500058"/>
    </source>
</evidence>
<dbReference type="CDD" id="cd06818">
    <property type="entry name" value="PLPDE_III_cryptic_DSD"/>
    <property type="match status" value="1"/>
</dbReference>
<evidence type="ECO:0000313" key="4">
    <source>
        <dbReference type="EMBL" id="GAA2395272.1"/>
    </source>
</evidence>
<organism evidence="4 5">
    <name type="scientific">Streptomyces glaucosporus</name>
    <dbReference type="NCBI Taxonomy" id="284044"/>
    <lineage>
        <taxon>Bacteria</taxon>
        <taxon>Bacillati</taxon>
        <taxon>Actinomycetota</taxon>
        <taxon>Actinomycetes</taxon>
        <taxon>Kitasatosporales</taxon>
        <taxon>Streptomycetaceae</taxon>
        <taxon>Streptomyces</taxon>
    </lineage>
</organism>
<evidence type="ECO:0000256" key="2">
    <source>
        <dbReference type="ARBA" id="ARBA00023239"/>
    </source>
</evidence>
<reference evidence="4 5" key="1">
    <citation type="journal article" date="2019" name="Int. J. Syst. Evol. Microbiol.">
        <title>The Global Catalogue of Microorganisms (GCM) 10K type strain sequencing project: providing services to taxonomists for standard genome sequencing and annotation.</title>
        <authorList>
            <consortium name="The Broad Institute Genomics Platform"/>
            <consortium name="The Broad Institute Genome Sequencing Center for Infectious Disease"/>
            <person name="Wu L."/>
            <person name="Ma J."/>
        </authorList>
    </citation>
    <scope>NUCLEOTIDE SEQUENCE [LARGE SCALE GENOMIC DNA]</scope>
    <source>
        <strain evidence="4 5">JCM 6921</strain>
    </source>
</reference>
<dbReference type="Pfam" id="PF14031">
    <property type="entry name" value="D-ser_dehydrat"/>
    <property type="match status" value="1"/>
</dbReference>
<gene>
    <name evidence="4" type="ORF">GCM10010420_20870</name>
</gene>
<feature type="domain" description="D-serine dehydratase-like" evidence="3">
    <location>
        <begin position="320"/>
        <end position="417"/>
    </location>
</feature>
<comment type="caution">
    <text evidence="4">The sequence shown here is derived from an EMBL/GenBank/DDBJ whole genome shotgun (WGS) entry which is preliminary data.</text>
</comment>
<sequence>MAAEHVPEPVARLAGEVVDHRFKGLPPDAAGLTVGALAAQRRSVFTGGFTTPVLTLSAGALEHNLRQLGDFCARHGLAFAPHGKTSMAPALFARQLALGAWGITAAVPWHARVYRAFGVRRIFLANEVVDAAALRWTAAEQAADPGVRFVCYVDSVRGVELMGAALASPAPVRPLDVVVELGVPGGRTGVRTAAEAARVADAVAAVPALRLVGVAGYEGEVPDADAGRVRAWLRSLTALAAELDAAGRFAALGPDEEIVVSAGGSAWFDVVAEEFAALPELSRPVLRLLRSGAYVSHDDGHYRRLTPFNRMPGGGSLLPAFRLWTQVVSRPEPHLAFLNAGKRDASYDLGLPQPVAVRTPEGEVRGAEGLEVVRLADQHAFVTVAPGAALEVGDWVALGLSHPCTVFDRWQLVPVTEPDGTVTDFVRTFF</sequence>
<comment type="similarity">
    <text evidence="1">Belongs to the DSD1 family.</text>
</comment>
<dbReference type="Gene3D" id="3.20.20.10">
    <property type="entry name" value="Alanine racemase"/>
    <property type="match status" value="1"/>
</dbReference>
<proteinExistence type="inferred from homology"/>
<dbReference type="SMART" id="SM01119">
    <property type="entry name" value="D-ser_dehydrat"/>
    <property type="match status" value="1"/>
</dbReference>
<keyword evidence="5" id="KW-1185">Reference proteome</keyword>